<reference evidence="1" key="1">
    <citation type="submission" date="2021-05" db="EMBL/GenBank/DDBJ databases">
        <authorList>
            <person name="Scholz U."/>
            <person name="Mascher M."/>
            <person name="Fiebig A."/>
        </authorList>
    </citation>
    <scope>NUCLEOTIDE SEQUENCE [LARGE SCALE GENOMIC DNA]</scope>
</reference>
<dbReference type="Proteomes" id="UP001732700">
    <property type="component" value="Chromosome 4C"/>
</dbReference>
<accession>A0ACD5WVI1</accession>
<keyword evidence="2" id="KW-1185">Reference proteome</keyword>
<name>A0ACD5WVI1_AVESA</name>
<organism evidence="1 2">
    <name type="scientific">Avena sativa</name>
    <name type="common">Oat</name>
    <dbReference type="NCBI Taxonomy" id="4498"/>
    <lineage>
        <taxon>Eukaryota</taxon>
        <taxon>Viridiplantae</taxon>
        <taxon>Streptophyta</taxon>
        <taxon>Embryophyta</taxon>
        <taxon>Tracheophyta</taxon>
        <taxon>Spermatophyta</taxon>
        <taxon>Magnoliopsida</taxon>
        <taxon>Liliopsida</taxon>
        <taxon>Poales</taxon>
        <taxon>Poaceae</taxon>
        <taxon>BOP clade</taxon>
        <taxon>Pooideae</taxon>
        <taxon>Poodae</taxon>
        <taxon>Poeae</taxon>
        <taxon>Poeae Chloroplast Group 1 (Aveneae type)</taxon>
        <taxon>Aveninae</taxon>
        <taxon>Avena</taxon>
    </lineage>
</organism>
<reference evidence="1" key="2">
    <citation type="submission" date="2025-09" db="UniProtKB">
        <authorList>
            <consortium name="EnsemblPlants"/>
        </authorList>
    </citation>
    <scope>IDENTIFICATION</scope>
</reference>
<protein>
    <submittedName>
        <fullName evidence="1">Uncharacterized protein</fullName>
    </submittedName>
</protein>
<proteinExistence type="predicted"/>
<evidence type="ECO:0000313" key="1">
    <source>
        <dbReference type="EnsemblPlants" id="AVESA.00010b.r2.4CG1282360.1.CDS"/>
    </source>
</evidence>
<dbReference type="EnsemblPlants" id="AVESA.00010b.r2.4CG1282360.1">
    <property type="protein sequence ID" value="AVESA.00010b.r2.4CG1282360.1.CDS"/>
    <property type="gene ID" value="AVESA.00010b.r2.4CG1282360"/>
</dbReference>
<sequence>MAGGAAPPSTARGGYRLSALNDDLLQEIITCLPVKEAARTVVLAKRWRYLWPSAPLFLNDADLPQPARDVVVPRVLAEHRGRFRSINLAYFRLASLDRELPGWPRLLADKRTQRLQLTNRNYLPPNQIGTLPHIPADILRCGSLQNLVLGFLKFPVDLSHGVEIFLPNLRELTLAMVIISGEDLEHLITACTALKTLKLTSLTPKRVHLRSRSLRCALVGLSRVEDFAVVDAPLLERLVLYLPGTGARVKIGYAANLLVLGHLDTRVHQLQIRDMVIKSGLKPNTMASTSTLIPSVKILAVTVNFGVLSELNTLASFLRCFPNIVTLHIESVLHDPSVSASAIEPSGEHHAKFWQEVGPVECLRSHVLEKMAIHEFRGDQDEFEFLKFVAMNAQGLQSLHVVLQEGDTSSSDDKKVNEAREKLQDLRFQTGISGVLLVLPKEGILSTLQKATDLTYNDPFRF</sequence>
<evidence type="ECO:0000313" key="2">
    <source>
        <dbReference type="Proteomes" id="UP001732700"/>
    </source>
</evidence>